<comment type="cofactor">
    <cofactor evidence="1">
        <name>Ca(2+)</name>
        <dbReference type="ChEBI" id="CHEBI:29108"/>
    </cofactor>
</comment>
<dbReference type="SUPFAM" id="SSF55486">
    <property type="entry name" value="Metalloproteases ('zincins'), catalytic domain"/>
    <property type="match status" value="1"/>
</dbReference>
<dbReference type="PANTHER" id="PTHR38340:SF1">
    <property type="entry name" value="S-LAYER PROTEIN"/>
    <property type="match status" value="1"/>
</dbReference>
<name>A0A5C4N283_9RHOB</name>
<keyword evidence="8" id="KW-0378">Hydrolase</keyword>
<keyword evidence="5 11" id="KW-0645">Protease</keyword>
<dbReference type="GO" id="GO:0008270">
    <property type="term" value="F:zinc ion binding"/>
    <property type="evidence" value="ECO:0007669"/>
    <property type="project" value="InterPro"/>
</dbReference>
<evidence type="ECO:0000256" key="1">
    <source>
        <dbReference type="ARBA" id="ARBA00001913"/>
    </source>
</evidence>
<gene>
    <name evidence="11" type="ORF">FHG66_04820</name>
</gene>
<dbReference type="RefSeq" id="WP_139075564.1">
    <property type="nucleotide sequence ID" value="NZ_VDFU01000004.1"/>
</dbReference>
<organism evidence="11 12">
    <name type="scientific">Rubellimicrobium rubrum</name>
    <dbReference type="NCBI Taxonomy" id="2585369"/>
    <lineage>
        <taxon>Bacteria</taxon>
        <taxon>Pseudomonadati</taxon>
        <taxon>Pseudomonadota</taxon>
        <taxon>Alphaproteobacteria</taxon>
        <taxon>Rhodobacterales</taxon>
        <taxon>Roseobacteraceae</taxon>
        <taxon>Rubellimicrobium</taxon>
    </lineage>
</organism>
<dbReference type="SMART" id="SM00235">
    <property type="entry name" value="ZnMc"/>
    <property type="match status" value="1"/>
</dbReference>
<dbReference type="GO" id="GO:0005615">
    <property type="term" value="C:extracellular space"/>
    <property type="evidence" value="ECO:0007669"/>
    <property type="project" value="InterPro"/>
</dbReference>
<dbReference type="InterPro" id="IPR001343">
    <property type="entry name" value="Hemolysn_Ca-bd"/>
</dbReference>
<evidence type="ECO:0000313" key="11">
    <source>
        <dbReference type="EMBL" id="TNC51494.1"/>
    </source>
</evidence>
<evidence type="ECO:0000256" key="8">
    <source>
        <dbReference type="ARBA" id="ARBA00022801"/>
    </source>
</evidence>
<dbReference type="PROSITE" id="PS00330">
    <property type="entry name" value="HEMOLYSIN_CALCIUM"/>
    <property type="match status" value="1"/>
</dbReference>
<reference evidence="11 12" key="1">
    <citation type="submission" date="2019-06" db="EMBL/GenBank/DDBJ databases">
        <title>YIM 131921 draft genome.</title>
        <authorList>
            <person name="Jiang L."/>
        </authorList>
    </citation>
    <scope>NUCLEOTIDE SEQUENCE [LARGE SCALE GENOMIC DNA]</scope>
    <source>
        <strain evidence="11 12">YIM 131921</strain>
    </source>
</reference>
<dbReference type="InterPro" id="IPR050557">
    <property type="entry name" value="RTX_toxin/Mannuronan_C5-epim"/>
</dbReference>
<evidence type="ECO:0000256" key="5">
    <source>
        <dbReference type="ARBA" id="ARBA00022670"/>
    </source>
</evidence>
<dbReference type="GO" id="GO:0031012">
    <property type="term" value="C:extracellular matrix"/>
    <property type="evidence" value="ECO:0007669"/>
    <property type="project" value="InterPro"/>
</dbReference>
<protein>
    <submittedName>
        <fullName evidence="11">Matrixin family metalloprotease</fullName>
    </submittedName>
</protein>
<comment type="caution">
    <text evidence="11">The sequence shown here is derived from an EMBL/GenBank/DDBJ whole genome shotgun (WGS) entry which is preliminary data.</text>
</comment>
<dbReference type="Gene3D" id="3.40.390.10">
    <property type="entry name" value="Collagenase (Catalytic Domain)"/>
    <property type="match status" value="1"/>
</dbReference>
<evidence type="ECO:0000256" key="2">
    <source>
        <dbReference type="ARBA" id="ARBA00004613"/>
    </source>
</evidence>
<keyword evidence="12" id="KW-1185">Reference proteome</keyword>
<comment type="similarity">
    <text evidence="3">Belongs to the peptidase M10B family.</text>
</comment>
<evidence type="ECO:0000259" key="10">
    <source>
        <dbReference type="SMART" id="SM00235"/>
    </source>
</evidence>
<accession>A0A5C4N283</accession>
<dbReference type="PRINTS" id="PR00313">
    <property type="entry name" value="CABNDNGRPT"/>
</dbReference>
<dbReference type="InterPro" id="IPR034033">
    <property type="entry name" value="Serralysin-like"/>
</dbReference>
<dbReference type="EMBL" id="VDFU01000004">
    <property type="protein sequence ID" value="TNC51494.1"/>
    <property type="molecule type" value="Genomic_DNA"/>
</dbReference>
<evidence type="ECO:0000256" key="3">
    <source>
        <dbReference type="ARBA" id="ARBA00009490"/>
    </source>
</evidence>
<dbReference type="InterPro" id="IPR018511">
    <property type="entry name" value="Hemolysin-typ_Ca-bd_CS"/>
</dbReference>
<dbReference type="InterPro" id="IPR011049">
    <property type="entry name" value="Serralysin-like_metalloprot_C"/>
</dbReference>
<dbReference type="InterPro" id="IPR013858">
    <property type="entry name" value="Peptidase_M10B_C"/>
</dbReference>
<evidence type="ECO:0000256" key="9">
    <source>
        <dbReference type="ARBA" id="ARBA00022833"/>
    </source>
</evidence>
<keyword evidence="6" id="KW-0479">Metal-binding</keyword>
<evidence type="ECO:0000313" key="12">
    <source>
        <dbReference type="Proteomes" id="UP000305887"/>
    </source>
</evidence>
<dbReference type="InterPro" id="IPR006026">
    <property type="entry name" value="Peptidase_Metallo"/>
</dbReference>
<dbReference type="SUPFAM" id="SSF51120">
    <property type="entry name" value="beta-Roll"/>
    <property type="match status" value="1"/>
</dbReference>
<feature type="domain" description="Peptidase metallopeptidase" evidence="10">
    <location>
        <begin position="49"/>
        <end position="206"/>
    </location>
</feature>
<dbReference type="GO" id="GO:0005509">
    <property type="term" value="F:calcium ion binding"/>
    <property type="evidence" value="ECO:0007669"/>
    <property type="project" value="InterPro"/>
</dbReference>
<keyword evidence="7" id="KW-0677">Repeat</keyword>
<dbReference type="Gene3D" id="2.150.10.10">
    <property type="entry name" value="Serralysin-like metalloprotease, C-terminal"/>
    <property type="match status" value="2"/>
</dbReference>
<keyword evidence="11" id="KW-0482">Metalloprotease</keyword>
<dbReference type="AlphaFoldDB" id="A0A5C4N283"/>
<dbReference type="Pfam" id="PF00353">
    <property type="entry name" value="HemolysinCabind"/>
    <property type="match status" value="2"/>
</dbReference>
<keyword evidence="4" id="KW-0964">Secreted</keyword>
<sequence>MAGTADDIQTPNTGNVWLDALLWGREWSSGGGRTVISTYIAGQAFDENVTLTDTFGDSMTVTATSPFAGELRAMRAAMTSLESVCNLDFREVSSQGAADLIWASVSDADLGSDGTLGLAYPPGEGFRNGEALGVVAINWELYDPASGPTMLVRGGYDFCTFIHELGHAVGLAHPHDDGGGSTRFPGVTDAFGDFGNLAMNQGLYTMMGYNDGWPTGPAGVSPSLVYGYQAGPMALDIAALQRMYGANMTVRTGNDTYLLPTANKVGTYYSCIWDAGGIDRIVGGDHGNTIDLRAATLAFAPGGGGVLSHARGADGGYVHGGFTIANRAVIENATGGAGRDTIRGNGADNVLSGLAGQDRLNGAAGNDVLQGGSGSDTLVGSTGDDRLTGGMGADRIECGAGFDRIIFRAAVDSGIGAGRDVVAGFSARDDQILLAAIDASGGAAGNGAFRLDNGGTFALGEIRQIMTGSNLLLEMNLDGDSRAEMSILLLGLTSPLDPDAFVL</sequence>
<dbReference type="GO" id="GO:0004222">
    <property type="term" value="F:metalloendopeptidase activity"/>
    <property type="evidence" value="ECO:0007669"/>
    <property type="project" value="InterPro"/>
</dbReference>
<dbReference type="GO" id="GO:0006508">
    <property type="term" value="P:proteolysis"/>
    <property type="evidence" value="ECO:0007669"/>
    <property type="project" value="UniProtKB-KW"/>
</dbReference>
<evidence type="ECO:0000256" key="4">
    <source>
        <dbReference type="ARBA" id="ARBA00022525"/>
    </source>
</evidence>
<dbReference type="InterPro" id="IPR024079">
    <property type="entry name" value="MetalloPept_cat_dom_sf"/>
</dbReference>
<dbReference type="Pfam" id="PF08548">
    <property type="entry name" value="Peptidase_M10_C"/>
    <property type="match status" value="1"/>
</dbReference>
<evidence type="ECO:0000256" key="7">
    <source>
        <dbReference type="ARBA" id="ARBA00022737"/>
    </source>
</evidence>
<dbReference type="Proteomes" id="UP000305887">
    <property type="component" value="Unassembled WGS sequence"/>
</dbReference>
<dbReference type="Pfam" id="PF00413">
    <property type="entry name" value="Peptidase_M10"/>
    <property type="match status" value="1"/>
</dbReference>
<proteinExistence type="inferred from homology"/>
<evidence type="ECO:0000256" key="6">
    <source>
        <dbReference type="ARBA" id="ARBA00022723"/>
    </source>
</evidence>
<comment type="subcellular location">
    <subcellularLocation>
        <location evidence="2">Secreted</location>
    </subcellularLocation>
</comment>
<dbReference type="PANTHER" id="PTHR38340">
    <property type="entry name" value="S-LAYER PROTEIN"/>
    <property type="match status" value="1"/>
</dbReference>
<keyword evidence="9" id="KW-0862">Zinc</keyword>
<dbReference type="InterPro" id="IPR001818">
    <property type="entry name" value="Pept_M10_metallopeptidase"/>
</dbReference>
<dbReference type="CDD" id="cd04277">
    <property type="entry name" value="ZnMc_serralysin_like"/>
    <property type="match status" value="1"/>
</dbReference>
<dbReference type="OrthoDB" id="733404at2"/>